<dbReference type="Proteomes" id="UP000051887">
    <property type="component" value="Unassembled WGS sequence"/>
</dbReference>
<evidence type="ECO:0000256" key="3">
    <source>
        <dbReference type="SAM" id="Coils"/>
    </source>
</evidence>
<proteinExistence type="predicted"/>
<evidence type="ECO:0000313" key="5">
    <source>
        <dbReference type="EMBL" id="CUH74322.1"/>
    </source>
</evidence>
<reference evidence="4 6" key="1">
    <citation type="submission" date="2015-09" db="EMBL/GenBank/DDBJ databases">
        <authorList>
            <person name="Rodrigo-Torres L."/>
            <person name="Arahal D.R."/>
        </authorList>
    </citation>
    <scope>NUCLEOTIDE SEQUENCE [LARGE SCALE GENOMIC DNA]</scope>
    <source>
        <strain evidence="4 6">CECT 5118</strain>
    </source>
</reference>
<dbReference type="EMBL" id="CYSC01000044">
    <property type="protein sequence ID" value="CUH74322.1"/>
    <property type="molecule type" value="Genomic_DNA"/>
</dbReference>
<dbReference type="RefSeq" id="WP_058245434.1">
    <property type="nucleotide sequence ID" value="NZ_CYSB01000039.1"/>
</dbReference>
<evidence type="ECO:0000313" key="4">
    <source>
        <dbReference type="EMBL" id="CUH69399.1"/>
    </source>
</evidence>
<evidence type="ECO:0000313" key="7">
    <source>
        <dbReference type="Proteomes" id="UP000051887"/>
    </source>
</evidence>
<gene>
    <name evidence="4" type="ORF">TL5118_03359</name>
    <name evidence="5" type="ORF">TL5120_04142</name>
</gene>
<evidence type="ECO:0000256" key="1">
    <source>
        <dbReference type="ARBA" id="ARBA00004196"/>
    </source>
</evidence>
<sequence length="548" mass="58593">MLEDVSAVLQFEAAPDADAVVLKGALPAGMSVQDLRAMCADKPNMRKLAERLAIVLPVATTLPRWQAWVFDTVPPLNALSALVQDIQARGAAVLAASGAAQPGQQGAEASVTMADGQVAPDTAAVVALTALGQGSKRGVKAVLQVIANAMIETGLCQFAALAELRRGKVRALTLSDQVGEPYADELRHVILHQIGDEPQQRRIPANDFTAENLDPALLGDMFGGGDLVLDLPAPGTHGYAFMLFGATAQAETQLAALKAVLAAALPGRTPRPMRALALRGAALTTTAALLVWLALPAPLKVTATATSLPASAQAMALPFEAFLEQMHVRVGDQVVAGDPIADLRAPNLLDQRADLVAQIAIEEVSAQSALSANDYGAYVLSEQKIAQNRKRLDQLEERLAQLRLRAPFDARVVQALGHEVLGGYQPTGENIAVVQPENRYAARLKIARVDAPLLQVGQSGVIWFRGISGQEWQLDVTSAPSLTVDPTTGEEELTLKAELLGQDQARLFAGLTGFARIETGEQMRVLVLSRYAREYIRMKLWTWFDFQL</sequence>
<dbReference type="GO" id="GO:0030313">
    <property type="term" value="C:cell envelope"/>
    <property type="evidence" value="ECO:0007669"/>
    <property type="project" value="UniProtKB-SubCell"/>
</dbReference>
<dbReference type="PANTHER" id="PTHR32347:SF23">
    <property type="entry name" value="BLL5650 PROTEIN"/>
    <property type="match status" value="1"/>
</dbReference>
<name>A0A0P1FMG9_9RHOB</name>
<keyword evidence="2 3" id="KW-0175">Coiled coil</keyword>
<reference evidence="5 7" key="2">
    <citation type="submission" date="2015-09" db="EMBL/GenBank/DDBJ databases">
        <authorList>
            <consortium name="Swine Surveillance"/>
        </authorList>
    </citation>
    <scope>NUCLEOTIDE SEQUENCE [LARGE SCALE GENOMIC DNA]</scope>
    <source>
        <strain evidence="5 7">5120</strain>
    </source>
</reference>
<evidence type="ECO:0000313" key="6">
    <source>
        <dbReference type="Proteomes" id="UP000051086"/>
    </source>
</evidence>
<keyword evidence="6" id="KW-1185">Reference proteome</keyword>
<dbReference type="PANTHER" id="PTHR32347">
    <property type="entry name" value="EFFLUX SYSTEM COMPONENT YKNX-RELATED"/>
    <property type="match status" value="1"/>
</dbReference>
<comment type="subcellular location">
    <subcellularLocation>
        <location evidence="1">Cell envelope</location>
    </subcellularLocation>
</comment>
<organism evidence="5 7">
    <name type="scientific">Thalassovita autumnalis</name>
    <dbReference type="NCBI Taxonomy" id="2072972"/>
    <lineage>
        <taxon>Bacteria</taxon>
        <taxon>Pseudomonadati</taxon>
        <taxon>Pseudomonadota</taxon>
        <taxon>Alphaproteobacteria</taxon>
        <taxon>Rhodobacterales</taxon>
        <taxon>Roseobacteraceae</taxon>
        <taxon>Thalassovita</taxon>
    </lineage>
</organism>
<evidence type="ECO:0000256" key="2">
    <source>
        <dbReference type="ARBA" id="ARBA00023054"/>
    </source>
</evidence>
<accession>A0A0P1FMG9</accession>
<dbReference type="Proteomes" id="UP000051086">
    <property type="component" value="Unassembled WGS sequence"/>
</dbReference>
<dbReference type="OrthoDB" id="7844481at2"/>
<dbReference type="EMBL" id="CYSB01000039">
    <property type="protein sequence ID" value="CUH69399.1"/>
    <property type="molecule type" value="Genomic_DNA"/>
</dbReference>
<protein>
    <submittedName>
        <fullName evidence="5">Type I secretion membrane fusion protein, HlyD family</fullName>
    </submittedName>
</protein>
<dbReference type="InterPro" id="IPR050465">
    <property type="entry name" value="UPF0194_transport"/>
</dbReference>
<feature type="coiled-coil region" evidence="3">
    <location>
        <begin position="378"/>
        <end position="405"/>
    </location>
</feature>
<dbReference type="AlphaFoldDB" id="A0A0P1FMG9"/>